<protein>
    <recommendedName>
        <fullName evidence="3">Methyltransferase domain-containing protein</fullName>
    </recommendedName>
</protein>
<evidence type="ECO:0000313" key="1">
    <source>
        <dbReference type="EMBL" id="SHK00702.1"/>
    </source>
</evidence>
<dbReference type="Proteomes" id="UP000184387">
    <property type="component" value="Unassembled WGS sequence"/>
</dbReference>
<keyword evidence="2" id="KW-1185">Reference proteome</keyword>
<sequence length="346" mass="38014">MLRRLRSLARGLKRSSPKQILGKLQTLEVASGAAARNAELAAWNTKVMGSAMASQLYEAGLAGRLAPLPPDPVTMGFGGRLCRQEDIESHWLRHWCGQIGFVPMYHRKVWEDCYALQALHERNMMAPGRRGLGFAVGAEWLPSFMAARGTEILATDIDASDLRARNWIETDQHGGRVETIFKPGLIDMDTFNSRVAMRAVDMNAIPADLHGGFDFLWSICSLEHCGSIRQGLDFVVEAMKCLRPGGVAVHTTEFNMNPEGKTIEEGTTVLFQRHHIEELEARLALAGHRMLPVDFGTGNGILDQFVDLPPYPGSEAPLAIPEPPHLRLSIQGLVATSIGFIVEKGA</sequence>
<reference evidence="1 2" key="1">
    <citation type="submission" date="2016-11" db="EMBL/GenBank/DDBJ databases">
        <authorList>
            <person name="Jaros S."/>
            <person name="Januszkiewicz K."/>
            <person name="Wedrychowicz H."/>
        </authorList>
    </citation>
    <scope>NUCLEOTIDE SEQUENCE [LARGE SCALE GENOMIC DNA]</scope>
    <source>
        <strain evidence="1 2">DSM 14916</strain>
    </source>
</reference>
<dbReference type="SUPFAM" id="SSF53335">
    <property type="entry name" value="S-adenosyl-L-methionine-dependent methyltransferases"/>
    <property type="match status" value="1"/>
</dbReference>
<evidence type="ECO:0008006" key="3">
    <source>
        <dbReference type="Google" id="ProtNLM"/>
    </source>
</evidence>
<dbReference type="InterPro" id="IPR029063">
    <property type="entry name" value="SAM-dependent_MTases_sf"/>
</dbReference>
<gene>
    <name evidence="1" type="ORF">SAMN02745194_03941</name>
</gene>
<evidence type="ECO:0000313" key="2">
    <source>
        <dbReference type="Proteomes" id="UP000184387"/>
    </source>
</evidence>
<proteinExistence type="predicted"/>
<dbReference type="EMBL" id="FQZF01000028">
    <property type="protein sequence ID" value="SHK00702.1"/>
    <property type="molecule type" value="Genomic_DNA"/>
</dbReference>
<dbReference type="Gene3D" id="3.40.50.150">
    <property type="entry name" value="Vaccinia Virus protein VP39"/>
    <property type="match status" value="1"/>
</dbReference>
<accession>A0A1M6NYI6</accession>
<dbReference type="STRING" id="198092.SAMN02745194_03941"/>
<organism evidence="1 2">
    <name type="scientific">Muricoccus roseus</name>
    <dbReference type="NCBI Taxonomy" id="198092"/>
    <lineage>
        <taxon>Bacteria</taxon>
        <taxon>Pseudomonadati</taxon>
        <taxon>Pseudomonadota</taxon>
        <taxon>Alphaproteobacteria</taxon>
        <taxon>Acetobacterales</taxon>
        <taxon>Roseomonadaceae</taxon>
        <taxon>Muricoccus</taxon>
    </lineage>
</organism>
<dbReference type="RefSeq" id="WP_245818378.1">
    <property type="nucleotide sequence ID" value="NZ_FQZF01000028.1"/>
</dbReference>
<dbReference type="AlphaFoldDB" id="A0A1M6NYI6"/>
<name>A0A1M6NYI6_9PROT</name>